<reference evidence="2" key="1">
    <citation type="journal article" date="2020" name="Stud. Mycol.">
        <title>101 Dothideomycetes genomes: A test case for predicting lifestyles and emergence of pathogens.</title>
        <authorList>
            <person name="Haridas S."/>
            <person name="Albert R."/>
            <person name="Binder M."/>
            <person name="Bloem J."/>
            <person name="LaButti K."/>
            <person name="Salamov A."/>
            <person name="Andreopoulos B."/>
            <person name="Baker S."/>
            <person name="Barry K."/>
            <person name="Bills G."/>
            <person name="Bluhm B."/>
            <person name="Cannon C."/>
            <person name="Castanera R."/>
            <person name="Culley D."/>
            <person name="Daum C."/>
            <person name="Ezra D."/>
            <person name="Gonzalez J."/>
            <person name="Henrissat B."/>
            <person name="Kuo A."/>
            <person name="Liang C."/>
            <person name="Lipzen A."/>
            <person name="Lutzoni F."/>
            <person name="Magnuson J."/>
            <person name="Mondo S."/>
            <person name="Nolan M."/>
            <person name="Ohm R."/>
            <person name="Pangilinan J."/>
            <person name="Park H.-J."/>
            <person name="Ramirez L."/>
            <person name="Alfaro M."/>
            <person name="Sun H."/>
            <person name="Tritt A."/>
            <person name="Yoshinaga Y."/>
            <person name="Zwiers L.-H."/>
            <person name="Turgeon B."/>
            <person name="Goodwin S."/>
            <person name="Spatafora J."/>
            <person name="Crous P."/>
            <person name="Grigoriev I."/>
        </authorList>
    </citation>
    <scope>NUCLEOTIDE SEQUENCE [LARGE SCALE GENOMIC DNA]</scope>
    <source>
        <strain evidence="2">CBS 304.66</strain>
    </source>
</reference>
<comment type="caution">
    <text evidence="1">The sequence shown here is derived from an EMBL/GenBank/DDBJ whole genome shotgun (WGS) entry which is preliminary data.</text>
</comment>
<organism evidence="1 2">
    <name type="scientific">Lojkania enalia</name>
    <dbReference type="NCBI Taxonomy" id="147567"/>
    <lineage>
        <taxon>Eukaryota</taxon>
        <taxon>Fungi</taxon>
        <taxon>Dikarya</taxon>
        <taxon>Ascomycota</taxon>
        <taxon>Pezizomycotina</taxon>
        <taxon>Dothideomycetes</taxon>
        <taxon>Pleosporomycetidae</taxon>
        <taxon>Pleosporales</taxon>
        <taxon>Pleosporales incertae sedis</taxon>
        <taxon>Lojkania</taxon>
    </lineage>
</organism>
<name>A0A9P4N6Y2_9PLEO</name>
<accession>A0A9P4N6Y2</accession>
<keyword evidence="2" id="KW-1185">Reference proteome</keyword>
<protein>
    <submittedName>
        <fullName evidence="1">Uncharacterized protein</fullName>
    </submittedName>
</protein>
<dbReference type="EMBL" id="ML986588">
    <property type="protein sequence ID" value="KAF2268093.1"/>
    <property type="molecule type" value="Genomic_DNA"/>
</dbReference>
<evidence type="ECO:0000313" key="2">
    <source>
        <dbReference type="Proteomes" id="UP000800093"/>
    </source>
</evidence>
<proteinExistence type="predicted"/>
<sequence>MSNRGDWWLGDKFGICAAASSPISWSIFGRPLKRKALKIATRHFNYPAQILSLLNEGEDPFLEDKYVKRRENCSWVKTSYVVTSEALRDQHVEGNVTPEKDNGLIGKHELLPQFKDFITAITSNLELQRATFGHESDIILETGDAGWTSYVKHVDK</sequence>
<gene>
    <name evidence="1" type="ORF">CC78DRAFT_541306</name>
</gene>
<dbReference type="Proteomes" id="UP000800093">
    <property type="component" value="Unassembled WGS sequence"/>
</dbReference>
<dbReference type="AlphaFoldDB" id="A0A9P4N6Y2"/>
<evidence type="ECO:0000313" key="1">
    <source>
        <dbReference type="EMBL" id="KAF2268093.1"/>
    </source>
</evidence>